<name>A0AAF3EI09_9BILA</name>
<evidence type="ECO:0000313" key="1">
    <source>
        <dbReference type="Proteomes" id="UP000887575"/>
    </source>
</evidence>
<dbReference type="WBParaSite" id="MBELARI_LOCUS13642">
    <property type="protein sequence ID" value="MBELARI_LOCUS13642"/>
    <property type="gene ID" value="MBELARI_LOCUS13642"/>
</dbReference>
<reference evidence="2" key="1">
    <citation type="submission" date="2024-02" db="UniProtKB">
        <authorList>
            <consortium name="WormBaseParasite"/>
        </authorList>
    </citation>
    <scope>IDENTIFICATION</scope>
</reference>
<keyword evidence="1" id="KW-1185">Reference proteome</keyword>
<dbReference type="Proteomes" id="UP000887575">
    <property type="component" value="Unassembled WGS sequence"/>
</dbReference>
<dbReference type="AlphaFoldDB" id="A0AAF3EI09"/>
<sequence>MRDAPIKHLDVLSEASVISLSLRLNNEHQNAQPSPDVMSSLLGMNQRIISESDEINLLSQLCRSGIWEQMLLQR</sequence>
<accession>A0AAF3EI09</accession>
<protein>
    <submittedName>
        <fullName evidence="2">Uncharacterized protein</fullName>
    </submittedName>
</protein>
<organism evidence="1 2">
    <name type="scientific">Mesorhabditis belari</name>
    <dbReference type="NCBI Taxonomy" id="2138241"/>
    <lineage>
        <taxon>Eukaryota</taxon>
        <taxon>Metazoa</taxon>
        <taxon>Ecdysozoa</taxon>
        <taxon>Nematoda</taxon>
        <taxon>Chromadorea</taxon>
        <taxon>Rhabditida</taxon>
        <taxon>Rhabditina</taxon>
        <taxon>Rhabditomorpha</taxon>
        <taxon>Rhabditoidea</taxon>
        <taxon>Rhabditidae</taxon>
        <taxon>Mesorhabditinae</taxon>
        <taxon>Mesorhabditis</taxon>
    </lineage>
</organism>
<evidence type="ECO:0000313" key="2">
    <source>
        <dbReference type="WBParaSite" id="MBELARI_LOCUS13642"/>
    </source>
</evidence>
<proteinExistence type="predicted"/>